<keyword evidence="1 2" id="KW-0732">Signal</keyword>
<evidence type="ECO:0000256" key="1">
    <source>
        <dbReference type="ARBA" id="ARBA00022729"/>
    </source>
</evidence>
<comment type="caution">
    <text evidence="4">The sequence shown here is derived from an EMBL/GenBank/DDBJ whole genome shotgun (WGS) entry which is preliminary data.</text>
</comment>
<dbReference type="InterPro" id="IPR035986">
    <property type="entry name" value="PKD_dom_sf"/>
</dbReference>
<reference evidence="4 5" key="1">
    <citation type="submission" date="2019-12" db="EMBL/GenBank/DDBJ databases">
        <authorList>
            <person name="Sun J.-Q."/>
        </authorList>
    </citation>
    <scope>NUCLEOTIDE SEQUENCE [LARGE SCALE GENOMIC DNA]</scope>
    <source>
        <strain evidence="4 5">JCM 17928</strain>
    </source>
</reference>
<dbReference type="OrthoDB" id="8913664at2"/>
<protein>
    <submittedName>
        <fullName evidence="4">PKD domain-containing protein</fullName>
    </submittedName>
</protein>
<gene>
    <name evidence="4" type="ORF">GN157_17115</name>
</gene>
<feature type="domain" description="PKD" evidence="3">
    <location>
        <begin position="1031"/>
        <end position="1075"/>
    </location>
</feature>
<evidence type="ECO:0000259" key="3">
    <source>
        <dbReference type="PROSITE" id="PS50093"/>
    </source>
</evidence>
<evidence type="ECO:0000313" key="4">
    <source>
        <dbReference type="EMBL" id="MUV05437.1"/>
    </source>
</evidence>
<feature type="signal peptide" evidence="2">
    <location>
        <begin position="1"/>
        <end position="29"/>
    </location>
</feature>
<dbReference type="SUPFAM" id="SSF49299">
    <property type="entry name" value="PKD domain"/>
    <property type="match status" value="3"/>
</dbReference>
<dbReference type="SMART" id="SM00089">
    <property type="entry name" value="PKD"/>
    <property type="match status" value="4"/>
</dbReference>
<organism evidence="4 5">
    <name type="scientific">Flavobacterium rakeshii</name>
    <dbReference type="NCBI Taxonomy" id="1038845"/>
    <lineage>
        <taxon>Bacteria</taxon>
        <taxon>Pseudomonadati</taxon>
        <taxon>Bacteroidota</taxon>
        <taxon>Flavobacteriia</taxon>
        <taxon>Flavobacteriales</taxon>
        <taxon>Flavobacteriaceae</taxon>
        <taxon>Flavobacterium</taxon>
    </lineage>
</organism>
<name>A0A6N8HI57_9FLAO</name>
<accession>A0A6N8HI57</accession>
<feature type="chain" id="PRO_5026681029" evidence="2">
    <location>
        <begin position="30"/>
        <end position="1628"/>
    </location>
</feature>
<dbReference type="InterPro" id="IPR026444">
    <property type="entry name" value="Secre_tail"/>
</dbReference>
<dbReference type="RefSeq" id="WP_157484695.1">
    <property type="nucleotide sequence ID" value="NZ_WOWP01000063.1"/>
</dbReference>
<dbReference type="NCBIfam" id="TIGR04183">
    <property type="entry name" value="Por_Secre_tail"/>
    <property type="match status" value="1"/>
</dbReference>
<dbReference type="Pfam" id="PF18962">
    <property type="entry name" value="Por_Secre_tail"/>
    <property type="match status" value="1"/>
</dbReference>
<dbReference type="PROSITE" id="PS50093">
    <property type="entry name" value="PKD"/>
    <property type="match status" value="2"/>
</dbReference>
<dbReference type="Pfam" id="PF18911">
    <property type="entry name" value="PKD_4"/>
    <property type="match status" value="2"/>
</dbReference>
<sequence>MRNFLWPLKTRHILAFAIFFIAFTHTVNAQEAISILWDKETGCVVYDEKKREYVEDINDGPCVRVCENSTVTYSLTGNSANWNNTQWNVGGGTIQSQSLTECVVDWGTSGAATVSAEVTKNDGTVQVEEICVEIIVSPKALFTVEPYSPGQTVEACIGQDLYFTNLSDNMGGSELISYFWEFGDNTTSTEFEPVHAYQHDGLHKVYLTVTNACNCTSTFEIKVNVDKFPGVEIVCPGVVCDGGTATYSVSNEVGELCANVGFNWHVDGGHIVSQPPYGPSIDVVWDNVDETGFGYVSFDATGCEIKCAGVTTIKVPVMLSNGTILGDSTICIGEQNIYKLPQWPSTNFNWTLSSNGTGASLVNTPLSNEVVVSAPSSPGTIILSATYNNTLLNCGGTAEIQITVKPKAVITGDTTLCVNSSETYQLSNGYTGSWTLTGPGGTQTGSGNTFTKTFTQAGNYTLKVNGSTFCKPSQVSIVVRDQEQMPASITGPSTACPGIAETYSVSNNISGTIITWEVTGGTINGSDTGNSINVTFTGAGPYEVRARRENSTDPNCPSDYVIKTVTAPVVNAPISGDNVVCGSSYATYQTSYTDGEFYSWSINPANRGSVSTGNGTNQVDILWNQESATGVELKLVVTKCGIQHEEFFYVDIVQTPPVSLVNPVTSICAGDNFSLTLTGVTTGTVTCDFGDGSTPYTNANPLAPIQHSYDNVNSLNTDYTVHITISDPNGCPMPAEIWHTITVIPAPVATITPGGNYSVCPESAIDDILTVNIQGGFASATSVVWYHNGNIITSGVPSIDLGALGLGYGQYHAEVSNGYCTTITNKVNYNGNCNPNPCIITPEPTVTVLGTNNCGVISATASASGSPTGYQWFSQPAALSVSSPTATSAQFTFAESGTYRIYYRAIYGNCIVDKYDDVLVPYMPDLRYNITCGSGGNYNVTLLDHSNYHPLTPIQNYTYTVDGTAITNNVNSYTVSLAPGNHTLQLTIQGSGHPSCSTSPITINLPDMPDATFTIPTQICEGTPFELELDNPLQTGLSYIWYFADGSTNLQPNPTKVYAAAGNYDTKIKITNQYGCEAIYYHPITHVMQNQLDGIIVANPPVACEGGTSTLTFSSTSPILPTNYEWMKGNQVIGTTTTNTFNVTQPGSYWVRISGDYDCYKEIGLDNPVTVTFVEPTPAHISGPSEICYNEGFGLSSPEGPAGTLYTWTKNGNVVGSTNSITDYASAITTYTYSLTVQTPNGAGGYCTTTDTHTVTVRPLPSTPSITIANVDCDPYSIKLVATAGETGTFNWSNGEYASNTSSDVITVHQGGAYQVRFTNQYGCSSTTQIDVPKDPAIYLWNVPAGCYSLCDLETSYLQGTSPYSFPAWQWLHNGSVINSGSNSPAANQYVANPGAGTYQLVLNNGYCDRVSNEVNIDKEKCSECKFEIRIKDLKPVYDHGYCYYNILFDINNTYGMPVQTTLTLPGNEGIFVPSSLTLNPGPAVYPVQMIPLNGFSGGYVTVMFETVVEGKTCRFKMGLELPGCKAGRPAQDSDTDTNSLAEVTGYDLVIAPNPAKENVAMNYSYAFADSEKTIQVYNLLGVLIETYTPKEQKGTWNFNLGRLSAGQYIVVMKEDGNMLMQKNLIIH</sequence>
<proteinExistence type="predicted"/>
<dbReference type="InterPro" id="IPR000601">
    <property type="entry name" value="PKD_dom"/>
</dbReference>
<dbReference type="Gene3D" id="2.60.40.10">
    <property type="entry name" value="Immunoglobulins"/>
    <property type="match status" value="3"/>
</dbReference>
<dbReference type="EMBL" id="WOWP01000063">
    <property type="protein sequence ID" value="MUV05437.1"/>
    <property type="molecule type" value="Genomic_DNA"/>
</dbReference>
<dbReference type="CDD" id="cd00146">
    <property type="entry name" value="PKD"/>
    <property type="match status" value="1"/>
</dbReference>
<evidence type="ECO:0000313" key="5">
    <source>
        <dbReference type="Proteomes" id="UP000433945"/>
    </source>
</evidence>
<evidence type="ECO:0000256" key="2">
    <source>
        <dbReference type="SAM" id="SignalP"/>
    </source>
</evidence>
<keyword evidence="5" id="KW-1185">Reference proteome</keyword>
<dbReference type="InterPro" id="IPR013783">
    <property type="entry name" value="Ig-like_fold"/>
</dbReference>
<dbReference type="InterPro" id="IPR022409">
    <property type="entry name" value="PKD/Chitinase_dom"/>
</dbReference>
<feature type="domain" description="PKD" evidence="3">
    <location>
        <begin position="166"/>
        <end position="225"/>
    </location>
</feature>
<dbReference type="Proteomes" id="UP000433945">
    <property type="component" value="Unassembled WGS sequence"/>
</dbReference>